<dbReference type="InterPro" id="IPR002925">
    <property type="entry name" value="Dienelactn_hydro"/>
</dbReference>
<dbReference type="RefSeq" id="WP_103426690.1">
    <property type="nucleotide sequence ID" value="NZ_CP026309.1"/>
</dbReference>
<keyword evidence="2" id="KW-0378">Hydrolase</keyword>
<dbReference type="GeneID" id="35593673"/>
<dbReference type="GO" id="GO:0016787">
    <property type="term" value="F:hydrolase activity"/>
    <property type="evidence" value="ECO:0007669"/>
    <property type="project" value="UniProtKB-KW"/>
</dbReference>
<feature type="domain" description="Dienelactone hydrolase" evidence="1">
    <location>
        <begin position="73"/>
        <end position="154"/>
    </location>
</feature>
<evidence type="ECO:0000259" key="1">
    <source>
        <dbReference type="Pfam" id="PF01738"/>
    </source>
</evidence>
<dbReference type="Pfam" id="PF01738">
    <property type="entry name" value="DLH"/>
    <property type="match status" value="1"/>
</dbReference>
<dbReference type="Proteomes" id="UP000236584">
    <property type="component" value="Chromosome"/>
</dbReference>
<gene>
    <name evidence="2" type="ORF">C2R22_16235</name>
</gene>
<dbReference type="Gene3D" id="3.40.50.1820">
    <property type="entry name" value="alpha/beta hydrolase"/>
    <property type="match status" value="1"/>
</dbReference>
<dbReference type="OrthoDB" id="50239at2157"/>
<name>A0A2I8VM52_9EURY</name>
<dbReference type="KEGG" id="srub:C2R22_16235"/>
<proteinExistence type="predicted"/>
<sequence length="195" mass="20616">MDVLVSGGRDVRATLDGDSGDACVVACPPHPQHRGSRTDERLRAVSRRLVDSDVDCLRIDYGPWAEGKGEVRDAANAVAHARDELGYARVGLFGYSFGGAVSLVAATECEAGAVSVLAPARRLSDELDAVSAVKTLSSPLQVVYGARDTTVEWEPVVEAVRERGGEVVELPADHFFVGQAGKVADEVGPFLVEAL</sequence>
<dbReference type="InterPro" id="IPR029058">
    <property type="entry name" value="AB_hydrolase_fold"/>
</dbReference>
<evidence type="ECO:0000313" key="3">
    <source>
        <dbReference type="Proteomes" id="UP000236584"/>
    </source>
</evidence>
<reference evidence="2 3" key="1">
    <citation type="submission" date="2018-01" db="EMBL/GenBank/DDBJ databases">
        <title>Complete genome sequence of Salinigranum rubrum GX10T, an extremely halophilic archaeon isolated from a marine solar saltern.</title>
        <authorList>
            <person name="Han S."/>
        </authorList>
    </citation>
    <scope>NUCLEOTIDE SEQUENCE [LARGE SCALE GENOMIC DNA]</scope>
    <source>
        <strain evidence="2 3">GX10</strain>
    </source>
</reference>
<dbReference type="AlphaFoldDB" id="A0A2I8VM52"/>
<dbReference type="SUPFAM" id="SSF53474">
    <property type="entry name" value="alpha/beta-Hydrolases"/>
    <property type="match status" value="1"/>
</dbReference>
<evidence type="ECO:0000313" key="2">
    <source>
        <dbReference type="EMBL" id="AUV83001.1"/>
    </source>
</evidence>
<keyword evidence="3" id="KW-1185">Reference proteome</keyword>
<accession>A0A2I8VM52</accession>
<organism evidence="2 3">
    <name type="scientific">Salinigranum rubrum</name>
    <dbReference type="NCBI Taxonomy" id="755307"/>
    <lineage>
        <taxon>Archaea</taxon>
        <taxon>Methanobacteriati</taxon>
        <taxon>Methanobacteriota</taxon>
        <taxon>Stenosarchaea group</taxon>
        <taxon>Halobacteria</taxon>
        <taxon>Halobacteriales</taxon>
        <taxon>Haloferacaceae</taxon>
        <taxon>Salinigranum</taxon>
    </lineage>
</organism>
<protein>
    <submittedName>
        <fullName evidence="2">Alpha/beta hydrolase</fullName>
    </submittedName>
</protein>
<dbReference type="EMBL" id="CP026309">
    <property type="protein sequence ID" value="AUV83001.1"/>
    <property type="molecule type" value="Genomic_DNA"/>
</dbReference>